<evidence type="ECO:0000313" key="2">
    <source>
        <dbReference type="Proteomes" id="UP000015103"/>
    </source>
</evidence>
<dbReference type="HOGENOM" id="CLU_3415396_0_0_1"/>
<proteinExistence type="predicted"/>
<dbReference type="VEuPathDB" id="VectorBase:RPRC013668"/>
<protein>
    <submittedName>
        <fullName evidence="1">Uncharacterized protein</fullName>
    </submittedName>
</protein>
<dbReference type="AlphaFoldDB" id="T1IBJ8"/>
<name>T1IBJ8_RHOPR</name>
<dbReference type="EMBL" id="ACPB03000217">
    <property type="status" value="NOT_ANNOTATED_CDS"/>
    <property type="molecule type" value="Genomic_DNA"/>
</dbReference>
<sequence>MERPQYLLISILWIGIFLQAGDGMLSV</sequence>
<dbReference type="Proteomes" id="UP000015103">
    <property type="component" value="Unassembled WGS sequence"/>
</dbReference>
<evidence type="ECO:0000313" key="1">
    <source>
        <dbReference type="EnsemblMetazoa" id="RPRC013668-PA"/>
    </source>
</evidence>
<accession>T1IBJ8</accession>
<organism evidence="1 2">
    <name type="scientific">Rhodnius prolixus</name>
    <name type="common">Triatomid bug</name>
    <dbReference type="NCBI Taxonomy" id="13249"/>
    <lineage>
        <taxon>Eukaryota</taxon>
        <taxon>Metazoa</taxon>
        <taxon>Ecdysozoa</taxon>
        <taxon>Arthropoda</taxon>
        <taxon>Hexapoda</taxon>
        <taxon>Insecta</taxon>
        <taxon>Pterygota</taxon>
        <taxon>Neoptera</taxon>
        <taxon>Paraneoptera</taxon>
        <taxon>Hemiptera</taxon>
        <taxon>Heteroptera</taxon>
        <taxon>Panheteroptera</taxon>
        <taxon>Cimicomorpha</taxon>
        <taxon>Reduviidae</taxon>
        <taxon>Triatominae</taxon>
        <taxon>Rhodnius</taxon>
    </lineage>
</organism>
<dbReference type="EnsemblMetazoa" id="RPRC013668-RA">
    <property type="protein sequence ID" value="RPRC013668-PA"/>
    <property type="gene ID" value="RPRC013668"/>
</dbReference>
<reference evidence="1" key="1">
    <citation type="submission" date="2015-05" db="UniProtKB">
        <authorList>
            <consortium name="EnsemblMetazoa"/>
        </authorList>
    </citation>
    <scope>IDENTIFICATION</scope>
</reference>
<dbReference type="InParanoid" id="T1IBJ8"/>
<keyword evidence="2" id="KW-1185">Reference proteome</keyword>